<dbReference type="Proteomes" id="UP000315914">
    <property type="component" value="Unassembled WGS sequence"/>
</dbReference>
<keyword evidence="2" id="KW-1185">Reference proteome</keyword>
<dbReference type="AlphaFoldDB" id="A0A560KC46"/>
<evidence type="ECO:0000313" key="2">
    <source>
        <dbReference type="Proteomes" id="UP000315914"/>
    </source>
</evidence>
<evidence type="ECO:0000313" key="1">
    <source>
        <dbReference type="EMBL" id="TWB80895.1"/>
    </source>
</evidence>
<dbReference type="EMBL" id="VITW01000002">
    <property type="protein sequence ID" value="TWB80895.1"/>
    <property type="molecule type" value="Genomic_DNA"/>
</dbReference>
<protein>
    <submittedName>
        <fullName evidence="1">Uncharacterized protein</fullName>
    </submittedName>
</protein>
<organism evidence="1 2">
    <name type="scientific">Bradyrhizobium sacchari</name>
    <dbReference type="NCBI Taxonomy" id="1399419"/>
    <lineage>
        <taxon>Bacteria</taxon>
        <taxon>Pseudomonadati</taxon>
        <taxon>Pseudomonadota</taxon>
        <taxon>Alphaproteobacteria</taxon>
        <taxon>Hyphomicrobiales</taxon>
        <taxon>Nitrobacteraceae</taxon>
        <taxon>Bradyrhizobium</taxon>
    </lineage>
</organism>
<accession>A0A560KC46</accession>
<proteinExistence type="predicted"/>
<sequence>MRSDINVAVEQKLDRIGSGKKGRLFYPDAVLHVAQVKHGVPTVRTLPDLVLTQGAEIQANEASLRVCEQHGAHGNDSRQNLRRPEDGLFKVGLTWISCEKPTPNACERQASR</sequence>
<name>A0A560KC46_9BRAD</name>
<reference evidence="1 2" key="1">
    <citation type="submission" date="2019-06" db="EMBL/GenBank/DDBJ databases">
        <title>Genomic Encyclopedia of Type Strains, Phase IV (KMG-V): Genome sequencing to study the core and pangenomes of soil and plant-associated prokaryotes.</title>
        <authorList>
            <person name="Whitman W."/>
        </authorList>
    </citation>
    <scope>NUCLEOTIDE SEQUENCE [LARGE SCALE GENOMIC DNA]</scope>
    <source>
        <strain evidence="1 2">BR 10556</strain>
    </source>
</reference>
<comment type="caution">
    <text evidence="1">The sequence shown here is derived from an EMBL/GenBank/DDBJ whole genome shotgun (WGS) entry which is preliminary data.</text>
</comment>
<gene>
    <name evidence="1" type="ORF">FBZ95_102112</name>
</gene>